<dbReference type="InterPro" id="IPR024467">
    <property type="entry name" value="Xre/MbcA/ParS-like_toxin-bd"/>
</dbReference>
<evidence type="ECO:0000259" key="1">
    <source>
        <dbReference type="Pfam" id="PF09722"/>
    </source>
</evidence>
<protein>
    <submittedName>
        <fullName evidence="2">DUF2384 domain-containing protein</fullName>
    </submittedName>
</protein>
<accession>A0ABS0VLY7</accession>
<sequence>MNEPQIVAFCLNPTLGCWSIAHRCFIGRCEQIILLATRVLGSRVLAEQWLYKPAMGLRHQLPCNILATSSGYEQVGTLLERIEQGIYV</sequence>
<dbReference type="RefSeq" id="WP_198718638.1">
    <property type="nucleotide sequence ID" value="NZ_JAEILD010000159.1"/>
</dbReference>
<keyword evidence="3" id="KW-1185">Reference proteome</keyword>
<dbReference type="Proteomes" id="UP000614123">
    <property type="component" value="Unassembled WGS sequence"/>
</dbReference>
<name>A0ABS0VLY7_PSEVE</name>
<evidence type="ECO:0000313" key="3">
    <source>
        <dbReference type="Proteomes" id="UP000614123"/>
    </source>
</evidence>
<gene>
    <name evidence="2" type="ORF">YA0849_26550</name>
</gene>
<proteinExistence type="predicted"/>
<evidence type="ECO:0000313" key="2">
    <source>
        <dbReference type="EMBL" id="MBI6652548.1"/>
    </source>
</evidence>
<dbReference type="Pfam" id="PF09722">
    <property type="entry name" value="Xre_MbcA_ParS_C"/>
    <property type="match status" value="1"/>
</dbReference>
<reference evidence="2 3" key="1">
    <citation type="submission" date="2020-12" db="EMBL/GenBank/DDBJ databases">
        <title>Comparative genomic insights into the epidemiology and virulence of plant pathogenic Pseudomonads from Turkey.</title>
        <authorList>
            <person name="Dillon M."/>
            <person name="Ruiz-Bedoya T."/>
            <person name="Bendalovic-Torma C."/>
            <person name="Guttman K.M."/>
            <person name="Kwak H."/>
            <person name="Middleton M.A."/>
            <person name="Wang P.W."/>
            <person name="Horuz S."/>
            <person name="Aysan Y."/>
            <person name="Guttman D.S."/>
        </authorList>
    </citation>
    <scope>NUCLEOTIDE SEQUENCE [LARGE SCALE GENOMIC DNA]</scope>
    <source>
        <strain evidence="2 3">S4_EA_3a</strain>
    </source>
</reference>
<organism evidence="2 3">
    <name type="scientific">Pseudomonas veronii</name>
    <dbReference type="NCBI Taxonomy" id="76761"/>
    <lineage>
        <taxon>Bacteria</taxon>
        <taxon>Pseudomonadati</taxon>
        <taxon>Pseudomonadota</taxon>
        <taxon>Gammaproteobacteria</taxon>
        <taxon>Pseudomonadales</taxon>
        <taxon>Pseudomonadaceae</taxon>
        <taxon>Pseudomonas</taxon>
    </lineage>
</organism>
<feature type="domain" description="Antitoxin Xre/MbcA/ParS-like toxin-binding" evidence="1">
    <location>
        <begin position="36"/>
        <end position="85"/>
    </location>
</feature>
<comment type="caution">
    <text evidence="2">The sequence shown here is derived from an EMBL/GenBank/DDBJ whole genome shotgun (WGS) entry which is preliminary data.</text>
</comment>
<dbReference type="EMBL" id="JAEILD010000159">
    <property type="protein sequence ID" value="MBI6652548.1"/>
    <property type="molecule type" value="Genomic_DNA"/>
</dbReference>